<dbReference type="Pfam" id="PF08568">
    <property type="entry name" value="Kinetochor_Ybp2"/>
    <property type="match status" value="1"/>
</dbReference>
<evidence type="ECO:0000313" key="3">
    <source>
        <dbReference type="Proteomes" id="UP001600064"/>
    </source>
</evidence>
<keyword evidence="3" id="KW-1185">Reference proteome</keyword>
<comment type="caution">
    <text evidence="2">The sequence shown here is derived from an EMBL/GenBank/DDBJ whole genome shotgun (WGS) entry which is preliminary data.</text>
</comment>
<feature type="compositionally biased region" description="Basic and acidic residues" evidence="1">
    <location>
        <begin position="104"/>
        <end position="132"/>
    </location>
</feature>
<dbReference type="InterPro" id="IPR013877">
    <property type="entry name" value="YAP-bd/ALF4/Glomulin"/>
</dbReference>
<organism evidence="2 3">
    <name type="scientific">Remersonia thermophila</name>
    <dbReference type="NCBI Taxonomy" id="72144"/>
    <lineage>
        <taxon>Eukaryota</taxon>
        <taxon>Fungi</taxon>
        <taxon>Dikarya</taxon>
        <taxon>Ascomycota</taxon>
        <taxon>Pezizomycotina</taxon>
        <taxon>Sordariomycetes</taxon>
        <taxon>Sordariomycetidae</taxon>
        <taxon>Sordariales</taxon>
        <taxon>Sordariales incertae sedis</taxon>
        <taxon>Remersonia</taxon>
    </lineage>
</organism>
<dbReference type="PANTHER" id="PTHR28020">
    <property type="entry name" value="YAP1-BINDING PROTEIN 1-RELATED"/>
    <property type="match status" value="1"/>
</dbReference>
<dbReference type="GeneID" id="98123458"/>
<evidence type="ECO:0000313" key="2">
    <source>
        <dbReference type="EMBL" id="KAL2270349.1"/>
    </source>
</evidence>
<feature type="region of interest" description="Disordered" evidence="1">
    <location>
        <begin position="199"/>
        <end position="264"/>
    </location>
</feature>
<feature type="region of interest" description="Disordered" evidence="1">
    <location>
        <begin position="104"/>
        <end position="138"/>
    </location>
</feature>
<feature type="region of interest" description="Disordered" evidence="1">
    <location>
        <begin position="651"/>
        <end position="674"/>
    </location>
</feature>
<dbReference type="InterPro" id="IPR040347">
    <property type="entry name" value="YBP1/2"/>
</dbReference>
<dbReference type="EMBL" id="JAZGUE010000002">
    <property type="protein sequence ID" value="KAL2270349.1"/>
    <property type="molecule type" value="Genomic_DNA"/>
</dbReference>
<evidence type="ECO:0000256" key="1">
    <source>
        <dbReference type="SAM" id="MobiDB-lite"/>
    </source>
</evidence>
<sequence>MPDSPPQPGPAKAIEAIREARPPATDTFTYLAIVETNLCPEALPALHEVLQDAQLTQEIGWDLVYNLVNLPGSDSCLETVARLGNPREVILKVLEALELLGSAESRKEDQDQEEQHAEGDENDEGADKETSARRAQSPADAVPFARKFITLLGMLAILHKRIRTRHPSRFLAQTLQTVLRTYRPSPDMTAAVVNLVRSLSPPRRRRPPLPTRSSSVTVINLDVDASGDGGDAPSSKKNAPDPEADVPDRPAGPDGEGPDGLSEDPLENAVQQRLLLSFVTCILEVYVNANELAWAPRLLEFYHPGRVVPGRRTLLAAFREEQELQARDSIVGRLEALVSDLGLASCSKAFVQRICDGPMHSDPLENPDLSGPESIPLSTGGCVCLVAYWVFSAAVFDAGATRPDPEMHIFPEHFAMLDKFLQDDAHAVIQRRAGTVEALVALGLWLHSAGRVSTDPTSPLANPTGSPEDPTSDFMRYTHLATLVALYHPSLRVRDAACALAAAVLHADPEDDDRLRILEDLLENCMFSTLKARAVAWLSEEIMAASKADKGKQPQGNLFATPLALETLQYFIFPPLANLVDLSPDELSEHLAADMPFLLQAVNFALLLWGSSAPATTTGTEKKESPWKHVVPANMEAAVRERWFEPLSEAVKRVGQSGPEPESDKGAAEQAAGQPGLALRGGDIAVLKERIGRLEALGAFPIGGEA</sequence>
<accession>A0ABR4DK08</accession>
<proteinExistence type="predicted"/>
<dbReference type="Proteomes" id="UP001600064">
    <property type="component" value="Unassembled WGS sequence"/>
</dbReference>
<name>A0ABR4DK08_9PEZI</name>
<dbReference type="RefSeq" id="XP_070869073.1">
    <property type="nucleotide sequence ID" value="XM_071008814.1"/>
</dbReference>
<protein>
    <submittedName>
        <fullName evidence="2">Uncharacterized protein</fullName>
    </submittedName>
</protein>
<reference evidence="2 3" key="1">
    <citation type="journal article" date="2024" name="Commun. Biol.">
        <title>Comparative genomic analysis of thermophilic fungi reveals convergent evolutionary adaptations and gene losses.</title>
        <authorList>
            <person name="Steindorff A.S."/>
            <person name="Aguilar-Pontes M.V."/>
            <person name="Robinson A.J."/>
            <person name="Andreopoulos B."/>
            <person name="LaButti K."/>
            <person name="Kuo A."/>
            <person name="Mondo S."/>
            <person name="Riley R."/>
            <person name="Otillar R."/>
            <person name="Haridas S."/>
            <person name="Lipzen A."/>
            <person name="Grimwood J."/>
            <person name="Schmutz J."/>
            <person name="Clum A."/>
            <person name="Reid I.D."/>
            <person name="Moisan M.C."/>
            <person name="Butler G."/>
            <person name="Nguyen T.T.M."/>
            <person name="Dewar K."/>
            <person name="Conant G."/>
            <person name="Drula E."/>
            <person name="Henrissat B."/>
            <person name="Hansel C."/>
            <person name="Singer S."/>
            <person name="Hutchinson M.I."/>
            <person name="de Vries R.P."/>
            <person name="Natvig D.O."/>
            <person name="Powell A.J."/>
            <person name="Tsang A."/>
            <person name="Grigoriev I.V."/>
        </authorList>
    </citation>
    <scope>NUCLEOTIDE SEQUENCE [LARGE SCALE GENOMIC DNA]</scope>
    <source>
        <strain evidence="2 3">ATCC 22073</strain>
    </source>
</reference>
<gene>
    <name evidence="2" type="ORF">VTJ83DRAFT_2533</name>
</gene>
<dbReference type="PANTHER" id="PTHR28020:SF1">
    <property type="entry name" value="YAP1-BINDING PROTEIN 1-RELATED"/>
    <property type="match status" value="1"/>
</dbReference>